<evidence type="ECO:0000313" key="2">
    <source>
        <dbReference type="EMBL" id="EMS21971.1"/>
    </source>
</evidence>
<dbReference type="AlphaFoldDB" id="M7WV55"/>
<dbReference type="Proteomes" id="UP000016926">
    <property type="component" value="Unassembled WGS sequence"/>
</dbReference>
<reference evidence="2 3" key="1">
    <citation type="journal article" date="2012" name="Nat. Commun.">
        <title>A multi-omic map of the lipid-producing yeast Rhodosporidium toruloides.</title>
        <authorList>
            <person name="Zhu Z."/>
            <person name="Zhang S."/>
            <person name="Liu H."/>
            <person name="Shen H."/>
            <person name="Lin X."/>
            <person name="Yang F."/>
            <person name="Zhou Y.J."/>
            <person name="Jin G."/>
            <person name="Ye M."/>
            <person name="Zou H."/>
            <person name="Zou H."/>
            <person name="Zhao Z.K."/>
        </authorList>
    </citation>
    <scope>NUCLEOTIDE SEQUENCE [LARGE SCALE GENOMIC DNA]</scope>
    <source>
        <strain evidence="2 3">NP11</strain>
    </source>
</reference>
<dbReference type="HOGENOM" id="CLU_918757_0_0_1"/>
<name>M7WV55_RHOT1</name>
<accession>M7WV55</accession>
<gene>
    <name evidence="2" type="ORF">RHTO_01186</name>
</gene>
<proteinExistence type="predicted"/>
<dbReference type="RefSeq" id="XP_016273090.1">
    <property type="nucleotide sequence ID" value="XM_016414869.1"/>
</dbReference>
<dbReference type="EMBL" id="KB722653">
    <property type="protein sequence ID" value="EMS21971.1"/>
    <property type="molecule type" value="Genomic_DNA"/>
</dbReference>
<evidence type="ECO:0000313" key="3">
    <source>
        <dbReference type="Proteomes" id="UP000016926"/>
    </source>
</evidence>
<feature type="compositionally biased region" description="Basic and acidic residues" evidence="1">
    <location>
        <begin position="268"/>
        <end position="279"/>
    </location>
</feature>
<protein>
    <submittedName>
        <fullName evidence="2">Uncharacterized protein</fullName>
    </submittedName>
</protein>
<feature type="region of interest" description="Disordered" evidence="1">
    <location>
        <begin position="266"/>
        <end position="303"/>
    </location>
</feature>
<organism evidence="2 3">
    <name type="scientific">Rhodotorula toruloides (strain NP11)</name>
    <name type="common">Yeast</name>
    <name type="synonym">Rhodosporidium toruloides</name>
    <dbReference type="NCBI Taxonomy" id="1130832"/>
    <lineage>
        <taxon>Eukaryota</taxon>
        <taxon>Fungi</taxon>
        <taxon>Dikarya</taxon>
        <taxon>Basidiomycota</taxon>
        <taxon>Pucciniomycotina</taxon>
        <taxon>Microbotryomycetes</taxon>
        <taxon>Sporidiobolales</taxon>
        <taxon>Sporidiobolaceae</taxon>
        <taxon>Rhodotorula</taxon>
    </lineage>
</organism>
<keyword evidence="3" id="KW-1185">Reference proteome</keyword>
<dbReference type="GeneID" id="27365199"/>
<sequence length="303" mass="33780">MSLASLIPATRVDPALLPPLLPWGVRYNFLYPYCDLFSHIVPTEPGPPRWNAELEAYHRTFDPDIWLFLGRDHDDDTFALRKFRSRSVELKRRKRTKEVDGGASLADLEAAIASIESRLLTRWNKLLGLHEVRQAVLRPLKMMYPGQSQQRLIKTVLSTMDFEGPLADPSTLWPISMPVPHHLKGERPGRVCFGHDGVKWTNIYQPAPSPTPSSSLTATPHLPLLRSPSLSPVVLSSPAIRRVLATGLASSGRGFTSISPVACHTHVHSHEGDEGDKRSLRPSPPRSFAPTHTRPFLRPLSDA</sequence>
<dbReference type="OrthoDB" id="2531591at2759"/>
<evidence type="ECO:0000256" key="1">
    <source>
        <dbReference type="SAM" id="MobiDB-lite"/>
    </source>
</evidence>